<evidence type="ECO:0000313" key="2">
    <source>
        <dbReference type="EMBL" id="CAK9144257.1"/>
    </source>
</evidence>
<organism evidence="3 4">
    <name type="scientific">Ilex paraguariensis</name>
    <name type="common">yerba mate</name>
    <dbReference type="NCBI Taxonomy" id="185542"/>
    <lineage>
        <taxon>Eukaryota</taxon>
        <taxon>Viridiplantae</taxon>
        <taxon>Streptophyta</taxon>
        <taxon>Embryophyta</taxon>
        <taxon>Tracheophyta</taxon>
        <taxon>Spermatophyta</taxon>
        <taxon>Magnoliopsida</taxon>
        <taxon>eudicotyledons</taxon>
        <taxon>Gunneridae</taxon>
        <taxon>Pentapetalae</taxon>
        <taxon>asterids</taxon>
        <taxon>campanulids</taxon>
        <taxon>Aquifoliales</taxon>
        <taxon>Aquifoliaceae</taxon>
        <taxon>Ilex</taxon>
    </lineage>
</organism>
<name>A0ABC8SLQ0_9AQUA</name>
<evidence type="ECO:0000313" key="3">
    <source>
        <dbReference type="EMBL" id="CAK9156084.1"/>
    </source>
</evidence>
<keyword evidence="1" id="KW-0472">Membrane</keyword>
<feature type="transmembrane region" description="Helical" evidence="1">
    <location>
        <begin position="6"/>
        <end position="28"/>
    </location>
</feature>
<evidence type="ECO:0000256" key="1">
    <source>
        <dbReference type="SAM" id="Phobius"/>
    </source>
</evidence>
<dbReference type="Proteomes" id="UP001642360">
    <property type="component" value="Unassembled WGS sequence"/>
</dbReference>
<accession>A0ABC8SLQ0</accession>
<dbReference type="PANTHER" id="PTHR47720:SF1">
    <property type="entry name" value="AQUAPORIN SIP2-1-RELATED"/>
    <property type="match status" value="1"/>
</dbReference>
<dbReference type="PANTHER" id="PTHR47720">
    <property type="entry name" value="AQUAPORIN SIP2-1-RELATED"/>
    <property type="match status" value="1"/>
</dbReference>
<proteinExistence type="predicted"/>
<gene>
    <name evidence="2" type="ORF">ILEXP_LOCUS12004</name>
    <name evidence="3" type="ORF">ILEXP_LOCUS24491</name>
</gene>
<evidence type="ECO:0000313" key="4">
    <source>
        <dbReference type="Proteomes" id="UP001642360"/>
    </source>
</evidence>
<dbReference type="AlphaFoldDB" id="A0ABC8SLQ0"/>
<feature type="transmembrane region" description="Helical" evidence="1">
    <location>
        <begin position="69"/>
        <end position="89"/>
    </location>
</feature>
<dbReference type="EMBL" id="CAUOFW020002785">
    <property type="protein sequence ID" value="CAK9156084.1"/>
    <property type="molecule type" value="Genomic_DNA"/>
</dbReference>
<dbReference type="EMBL" id="CAUOFW020001380">
    <property type="protein sequence ID" value="CAK9144257.1"/>
    <property type="molecule type" value="Genomic_DNA"/>
</dbReference>
<comment type="caution">
    <text evidence="3">The sequence shown here is derived from an EMBL/GenBank/DDBJ whole genome shotgun (WGS) entry which is preliminary data.</text>
</comment>
<keyword evidence="1" id="KW-0812">Transmembrane</keyword>
<keyword evidence="1" id="KW-1133">Transmembrane helix</keyword>
<keyword evidence="4" id="KW-1185">Reference proteome</keyword>
<dbReference type="InterPro" id="IPR044226">
    <property type="entry name" value="SIP2-1-like"/>
</dbReference>
<reference evidence="3 4" key="1">
    <citation type="submission" date="2024-02" db="EMBL/GenBank/DDBJ databases">
        <authorList>
            <person name="Vignale AGUSTIN F."/>
            <person name="Sosa J E."/>
            <person name="Modenutti C."/>
        </authorList>
    </citation>
    <scope>NUCLEOTIDE SEQUENCE [LARGE SCALE GENOMIC DNA]</scope>
</reference>
<feature type="transmembrane region" description="Helical" evidence="1">
    <location>
        <begin position="40"/>
        <end position="57"/>
    </location>
</feature>
<sequence length="110" mass="11989">MAGKKLISDFIMSFMWVWSSVIIKIFVFKVLGIGHDAKGEVVKCALSIINMFFFAFLGKVTKGGAYNPLTILSGAISGDFSNFLFVVGARIPAQMGYWDSSVDFAICSNS</sequence>
<protein>
    <submittedName>
        <fullName evidence="3">Uncharacterized protein</fullName>
    </submittedName>
</protein>